<dbReference type="EMBL" id="JANBPK010001038">
    <property type="protein sequence ID" value="KAJ2927080.1"/>
    <property type="molecule type" value="Genomic_DNA"/>
</dbReference>
<feature type="compositionally biased region" description="Polar residues" evidence="2">
    <location>
        <begin position="27"/>
        <end position="58"/>
    </location>
</feature>
<keyword evidence="3" id="KW-0812">Transmembrane</keyword>
<sequence length="462" mass="54270">MPFPSFKRSGPGLPTSTSDEQQRLLPQDNSVNSSPEGYSATSGDWSAPNEGSSTSRPDANNDVLPPQPKPGTVDADRDGPTSQIDKPKSCYMSDFRSKGRSYFFVFILGVLIAFFAQDMWAMTILNPSAIERRRLRWDRDYTEHLAQVSAMENVTAQWAREIEQHVSLREAMLKERADWEKERAQERAQQEDERRKERAGWEKERAQQDAERRQERRDWEKGRAQERDQWEARRRKEHADWEKERAQERAQWEAERRKDLADWDRKRAQWQAEQRERERLQEERMRLELEKKRRELEKEKEDEEKKRAGLKWQDPQPDQLCLRYGTRRYTAKLENVPDGYNKMKACHETQAWIGGRWVTPSQCDDGGLWGGVHGTWIVDWDESPCRSYFQDFRDKGCTAEGSGKRRIESQIQNIQSGDDALKMCASTPADFHGLHFDAPHACEYWRIYGVWGLWFIEDGSCA</sequence>
<dbReference type="OrthoDB" id="3153758at2759"/>
<protein>
    <submittedName>
        <fullName evidence="4">Uncharacterized protein</fullName>
    </submittedName>
</protein>
<reference evidence="4" key="1">
    <citation type="submission" date="2022-06" db="EMBL/GenBank/DDBJ databases">
        <title>Genome Sequence of Candolleomyces eurysporus.</title>
        <authorList>
            <person name="Buettner E."/>
        </authorList>
    </citation>
    <scope>NUCLEOTIDE SEQUENCE</scope>
    <source>
        <strain evidence="4">VTCC 930004</strain>
    </source>
</reference>
<comment type="caution">
    <text evidence="4">The sequence shown here is derived from an EMBL/GenBank/DDBJ whole genome shotgun (WGS) entry which is preliminary data.</text>
</comment>
<accession>A0A9W8MCM9</accession>
<feature type="non-terminal residue" evidence="4">
    <location>
        <position position="462"/>
    </location>
</feature>
<dbReference type="AlphaFoldDB" id="A0A9W8MCM9"/>
<evidence type="ECO:0000256" key="2">
    <source>
        <dbReference type="SAM" id="MobiDB-lite"/>
    </source>
</evidence>
<evidence type="ECO:0000313" key="4">
    <source>
        <dbReference type="EMBL" id="KAJ2927080.1"/>
    </source>
</evidence>
<proteinExistence type="predicted"/>
<gene>
    <name evidence="4" type="ORF">H1R20_g10005</name>
</gene>
<evidence type="ECO:0000313" key="5">
    <source>
        <dbReference type="Proteomes" id="UP001140091"/>
    </source>
</evidence>
<feature type="coiled-coil region" evidence="1">
    <location>
        <begin position="270"/>
        <end position="313"/>
    </location>
</feature>
<feature type="region of interest" description="Disordered" evidence="2">
    <location>
        <begin position="228"/>
        <end position="247"/>
    </location>
</feature>
<feature type="region of interest" description="Disordered" evidence="2">
    <location>
        <begin position="180"/>
        <end position="220"/>
    </location>
</feature>
<feature type="transmembrane region" description="Helical" evidence="3">
    <location>
        <begin position="102"/>
        <end position="125"/>
    </location>
</feature>
<organism evidence="4 5">
    <name type="scientific">Candolleomyces eurysporus</name>
    <dbReference type="NCBI Taxonomy" id="2828524"/>
    <lineage>
        <taxon>Eukaryota</taxon>
        <taxon>Fungi</taxon>
        <taxon>Dikarya</taxon>
        <taxon>Basidiomycota</taxon>
        <taxon>Agaricomycotina</taxon>
        <taxon>Agaricomycetes</taxon>
        <taxon>Agaricomycetidae</taxon>
        <taxon>Agaricales</taxon>
        <taxon>Agaricineae</taxon>
        <taxon>Psathyrellaceae</taxon>
        <taxon>Candolleomyces</taxon>
    </lineage>
</organism>
<dbReference type="Proteomes" id="UP001140091">
    <property type="component" value="Unassembled WGS sequence"/>
</dbReference>
<keyword evidence="5" id="KW-1185">Reference proteome</keyword>
<evidence type="ECO:0000256" key="1">
    <source>
        <dbReference type="SAM" id="Coils"/>
    </source>
</evidence>
<feature type="region of interest" description="Disordered" evidence="2">
    <location>
        <begin position="1"/>
        <end position="87"/>
    </location>
</feature>
<keyword evidence="3" id="KW-1133">Transmembrane helix</keyword>
<name>A0A9W8MCM9_9AGAR</name>
<keyword evidence="3" id="KW-0472">Membrane</keyword>
<evidence type="ECO:0000256" key="3">
    <source>
        <dbReference type="SAM" id="Phobius"/>
    </source>
</evidence>
<keyword evidence="1" id="KW-0175">Coiled coil</keyword>